<feature type="compositionally biased region" description="Acidic residues" evidence="2">
    <location>
        <begin position="762"/>
        <end position="773"/>
    </location>
</feature>
<reference evidence="4" key="2">
    <citation type="submission" date="2020-06" db="EMBL/GenBank/DDBJ databases">
        <authorList>
            <person name="Sheffer M."/>
        </authorList>
    </citation>
    <scope>NUCLEOTIDE SEQUENCE</scope>
</reference>
<protein>
    <submittedName>
        <fullName evidence="4">Zinc finger protein basonuclin-2 like protein</fullName>
    </submittedName>
</protein>
<reference evidence="4" key="1">
    <citation type="journal article" date="2020" name="bioRxiv">
        <title>Chromosome-level reference genome of the European wasp spider Argiope bruennichi: a resource for studies on range expansion and evolutionary adaptation.</title>
        <authorList>
            <person name="Sheffer M.M."/>
            <person name="Hoppe A."/>
            <person name="Krehenwinkel H."/>
            <person name="Uhl G."/>
            <person name="Kuss A.W."/>
            <person name="Jensen L."/>
            <person name="Jensen C."/>
            <person name="Gillespie R.G."/>
            <person name="Hoff K.J."/>
            <person name="Prost S."/>
        </authorList>
    </citation>
    <scope>NUCLEOTIDE SEQUENCE</scope>
</reference>
<keyword evidence="5" id="KW-1185">Reference proteome</keyword>
<feature type="compositionally biased region" description="Polar residues" evidence="2">
    <location>
        <begin position="722"/>
        <end position="731"/>
    </location>
</feature>
<feature type="domain" description="C2H2-type" evidence="3">
    <location>
        <begin position="510"/>
        <end position="538"/>
    </location>
</feature>
<dbReference type="Proteomes" id="UP000807504">
    <property type="component" value="Unassembled WGS sequence"/>
</dbReference>
<gene>
    <name evidence="4" type="ORF">HNY73_018774</name>
</gene>
<keyword evidence="1" id="KW-0862">Zinc</keyword>
<feature type="region of interest" description="Disordered" evidence="2">
    <location>
        <begin position="1126"/>
        <end position="1193"/>
    </location>
</feature>
<feature type="region of interest" description="Disordered" evidence="2">
    <location>
        <begin position="23"/>
        <end position="89"/>
    </location>
</feature>
<dbReference type="GO" id="GO:0008270">
    <property type="term" value="F:zinc ion binding"/>
    <property type="evidence" value="ECO:0007669"/>
    <property type="project" value="UniProtKB-KW"/>
</dbReference>
<feature type="region of interest" description="Disordered" evidence="2">
    <location>
        <begin position="313"/>
        <end position="352"/>
    </location>
</feature>
<feature type="domain" description="C2H2-type" evidence="3">
    <location>
        <begin position="985"/>
        <end position="1008"/>
    </location>
</feature>
<evidence type="ECO:0000313" key="5">
    <source>
        <dbReference type="Proteomes" id="UP000807504"/>
    </source>
</evidence>
<keyword evidence="1" id="KW-0863">Zinc-finger</keyword>
<feature type="compositionally biased region" description="Low complexity" evidence="2">
    <location>
        <begin position="1149"/>
        <end position="1170"/>
    </location>
</feature>
<feature type="compositionally biased region" description="Low complexity" evidence="2">
    <location>
        <begin position="62"/>
        <end position="84"/>
    </location>
</feature>
<dbReference type="PROSITE" id="PS00028">
    <property type="entry name" value="ZINC_FINGER_C2H2_1"/>
    <property type="match status" value="4"/>
</dbReference>
<feature type="compositionally biased region" description="Basic and acidic residues" evidence="2">
    <location>
        <begin position="616"/>
        <end position="625"/>
    </location>
</feature>
<feature type="compositionally biased region" description="Low complexity" evidence="2">
    <location>
        <begin position="324"/>
        <end position="352"/>
    </location>
</feature>
<dbReference type="InterPro" id="IPR013087">
    <property type="entry name" value="Znf_C2H2_type"/>
</dbReference>
<feature type="compositionally biased region" description="Low complexity" evidence="2">
    <location>
        <begin position="739"/>
        <end position="757"/>
    </location>
</feature>
<proteinExistence type="predicted"/>
<dbReference type="InterPro" id="IPR040436">
    <property type="entry name" value="Disconnected-like"/>
</dbReference>
<name>A0A8T0EJ23_ARGBR</name>
<evidence type="ECO:0000313" key="4">
    <source>
        <dbReference type="EMBL" id="KAF8771338.1"/>
    </source>
</evidence>
<dbReference type="PROSITE" id="PS50157">
    <property type="entry name" value="ZINC_FINGER_C2H2_2"/>
    <property type="match status" value="3"/>
</dbReference>
<dbReference type="SMART" id="SM00355">
    <property type="entry name" value="ZnF_C2H2"/>
    <property type="match status" value="6"/>
</dbReference>
<accession>A0A8T0EJ23</accession>
<feature type="domain" description="C2H2-type" evidence="3">
    <location>
        <begin position="1198"/>
        <end position="1221"/>
    </location>
</feature>
<feature type="region of interest" description="Disordered" evidence="2">
    <location>
        <begin position="614"/>
        <end position="829"/>
    </location>
</feature>
<organism evidence="4 5">
    <name type="scientific">Argiope bruennichi</name>
    <name type="common">Wasp spider</name>
    <name type="synonym">Aranea bruennichi</name>
    <dbReference type="NCBI Taxonomy" id="94029"/>
    <lineage>
        <taxon>Eukaryota</taxon>
        <taxon>Metazoa</taxon>
        <taxon>Ecdysozoa</taxon>
        <taxon>Arthropoda</taxon>
        <taxon>Chelicerata</taxon>
        <taxon>Arachnida</taxon>
        <taxon>Araneae</taxon>
        <taxon>Araneomorphae</taxon>
        <taxon>Entelegynae</taxon>
        <taxon>Araneoidea</taxon>
        <taxon>Araneidae</taxon>
        <taxon>Argiope</taxon>
    </lineage>
</organism>
<dbReference type="AlphaFoldDB" id="A0A8T0EJ23"/>
<dbReference type="Gene3D" id="3.30.160.60">
    <property type="entry name" value="Classic Zinc Finger"/>
    <property type="match status" value="1"/>
</dbReference>
<comment type="caution">
    <text evidence="4">The sequence shown here is derived from an EMBL/GenBank/DDBJ whole genome shotgun (WGS) entry which is preliminary data.</text>
</comment>
<dbReference type="PANTHER" id="PTHR15021:SF0">
    <property type="entry name" value="DISCO-RELATED, ISOFORM A-RELATED"/>
    <property type="match status" value="1"/>
</dbReference>
<keyword evidence="1" id="KW-0479">Metal-binding</keyword>
<dbReference type="GO" id="GO:0006355">
    <property type="term" value="P:regulation of DNA-templated transcription"/>
    <property type="evidence" value="ECO:0007669"/>
    <property type="project" value="TreeGrafter"/>
</dbReference>
<feature type="compositionally biased region" description="Basic and acidic residues" evidence="2">
    <location>
        <begin position="27"/>
        <end position="37"/>
    </location>
</feature>
<feature type="compositionally biased region" description="Polar residues" evidence="2">
    <location>
        <begin position="783"/>
        <end position="806"/>
    </location>
</feature>
<evidence type="ECO:0000256" key="1">
    <source>
        <dbReference type="PROSITE-ProRule" id="PRU00042"/>
    </source>
</evidence>
<dbReference type="EMBL" id="JABXBU010002228">
    <property type="protein sequence ID" value="KAF8771338.1"/>
    <property type="molecule type" value="Genomic_DNA"/>
</dbReference>
<feature type="region of interest" description="Disordered" evidence="2">
    <location>
        <begin position="553"/>
        <end position="584"/>
    </location>
</feature>
<sequence>MCDLLVGKPDISVGFPRIKSSSLQRKASWDSRYEVEGGKTPLADTTTPPAESSPGCGMCVRSSGQETSEATQQQSSQQQPPKSSISPANSVPTIMDVSIRCTAPNCTCEGFTPSKPSIRLCDSCHHGWVAHALDKLGFRHLFNCHQVELVQQTVAFDVASLMLYGTEALPIRLKILLDRLFSVLQHDEVVHVLHGFGWTYEDYSRGYILQNSRGQVLERWNMPTREEEPLILQQFMRFGETKPIAQQLLLQESSERMEQAMQGSKDSVDSDIKRFFQKFKGYLPLVPPALQNQSSLALTPTTSSVMSNAVNLAPSLSRPNKPASSVSSTTSLSPVTRSPINSPLSSSPLNKLQNMQPYDYRRDRNNSPDVREVVPMLQYPHQSATPLPSPTATSSAAIPPTTLTSSFFSHTTTTLSEACATSNNSSQLGGMTSDFSITDEGSEDSEAINLSQHSSFTHNFSGIGHSHLDSIYAAKKVRHLRKSANPMKRRWNPVMLSGLTTNPSTGKKRVQCHVCLKTFCDKGALKIHFSAVHLREMHKCTVDGCNMMFSSRRSRNRHSANPNPKLHTPNLRRKLSHHDGRSSIPYPIVPPSTLLNFNNIGSNKDNLMPVPPPMPSDRECEERRSVVTNNSHIKVEANLPSSTMDDLPHDTGLPQPGLSFHHRRKSSLNSPDDVLSLTKKSRYELNGDASNEGDEGIDLSMKDDQNGSSSVNNKGVRKRKSFNPTKCATVTSDDDLQYVSTDDSSSDTFVDDNGLLSKSDDFSSDLLEDDSKDDDVRDDSPLPNTSAHLPTSISGQISRQPSALTTQPPPRSEEQVEIKSPSVSSVPASNFSIDRMSSKEDMKTLDLTVKHKEPIIKSNHDTEEVSESPLRYLETLSLGAFTGLLNHTKNTFSQHIASTTGISYHAPGLGLASTPSSNMHDISRERRPHMPLTESQPVPLPIPSSGIGLSSNDSDPDGQMSLLPVYRDASMIGAVDVPVDKENPRRCIACGKIFQNHFGVKTHYQNVHLKLMHKCTVEGCNAAFPSKRSRDRHSANLNLHRKLLSTSADKGHYFDKSSLFPYPHPGVALRDDYFSRLYDPQNIPLNLYHARFGDGFLPSPPFSSPLGPTSTLGVMNPFHPAFMVPTTSNTGSSLHEGGTRVSDGRDDTPISSISSTPSPRPKSSSPSSFSPEKDDASRSGRRPLTLDSELEPDSDGRFSCKFCQRLFIDSAHLRDHYEGTHLPSLLPCPTDDCPKVFLSAIDRDKHCEAEDHHHHRAKRETPPKT</sequence>
<evidence type="ECO:0000259" key="3">
    <source>
        <dbReference type="PROSITE" id="PS50157"/>
    </source>
</evidence>
<evidence type="ECO:0000256" key="2">
    <source>
        <dbReference type="SAM" id="MobiDB-lite"/>
    </source>
</evidence>
<dbReference type="PANTHER" id="PTHR15021">
    <property type="entry name" value="DISCONNECTED-RELATED"/>
    <property type="match status" value="1"/>
</dbReference>
<dbReference type="GO" id="GO:0005634">
    <property type="term" value="C:nucleus"/>
    <property type="evidence" value="ECO:0007669"/>
    <property type="project" value="TreeGrafter"/>
</dbReference>